<dbReference type="Gene3D" id="1.10.10.2520">
    <property type="entry name" value="Cell wall hydrolase SleB, domain 1"/>
    <property type="match status" value="1"/>
</dbReference>
<dbReference type="GO" id="GO:0016787">
    <property type="term" value="F:hydrolase activity"/>
    <property type="evidence" value="ECO:0007669"/>
    <property type="project" value="UniProtKB-KW"/>
</dbReference>
<gene>
    <name evidence="2" type="ORF">H5P27_06225</name>
</gene>
<comment type="caution">
    <text evidence="2">The sequence shown here is derived from an EMBL/GenBank/DDBJ whole genome shotgun (WGS) entry which is preliminary data.</text>
</comment>
<keyword evidence="2" id="KW-0378">Hydrolase</keyword>
<dbReference type="InterPro" id="IPR011105">
    <property type="entry name" value="Cell_wall_hydrolase_SleB"/>
</dbReference>
<organism evidence="2 3">
    <name type="scientific">Pelagicoccus albus</name>
    <dbReference type="NCBI Taxonomy" id="415222"/>
    <lineage>
        <taxon>Bacteria</taxon>
        <taxon>Pseudomonadati</taxon>
        <taxon>Verrucomicrobiota</taxon>
        <taxon>Opitutia</taxon>
        <taxon>Puniceicoccales</taxon>
        <taxon>Pelagicoccaceae</taxon>
        <taxon>Pelagicoccus</taxon>
    </lineage>
</organism>
<dbReference type="Proteomes" id="UP000526501">
    <property type="component" value="Unassembled WGS sequence"/>
</dbReference>
<dbReference type="AlphaFoldDB" id="A0A7X1B4U3"/>
<evidence type="ECO:0000313" key="2">
    <source>
        <dbReference type="EMBL" id="MBC2605635.1"/>
    </source>
</evidence>
<proteinExistence type="predicted"/>
<evidence type="ECO:0000259" key="1">
    <source>
        <dbReference type="Pfam" id="PF07486"/>
    </source>
</evidence>
<protein>
    <submittedName>
        <fullName evidence="2">Cell wall hydrolase</fullName>
    </submittedName>
</protein>
<reference evidence="2 3" key="1">
    <citation type="submission" date="2020-07" db="EMBL/GenBank/DDBJ databases">
        <authorList>
            <person name="Feng X."/>
        </authorList>
    </citation>
    <scope>NUCLEOTIDE SEQUENCE [LARGE SCALE GENOMIC DNA]</scope>
    <source>
        <strain evidence="2 3">JCM23202</strain>
    </source>
</reference>
<sequence>MAQPTEWEKEIVATCLVLEAANQGESGMQAVASVIANRAKGDPSQYLSIVKTPYAFSALIKPTTGKTGEKGFSEEIARASRDHQAWPIALKIVDQLYADTLPDNTFGADHYSRRDQLPSWSHGMRATAVIGDHLFFKRY</sequence>
<dbReference type="InterPro" id="IPR042047">
    <property type="entry name" value="SleB_dom1"/>
</dbReference>
<dbReference type="RefSeq" id="WP_185659504.1">
    <property type="nucleotide sequence ID" value="NZ_CAWPOO010000006.1"/>
</dbReference>
<accession>A0A7X1B4U3</accession>
<dbReference type="Pfam" id="PF07486">
    <property type="entry name" value="Hydrolase_2"/>
    <property type="match status" value="1"/>
</dbReference>
<dbReference type="EMBL" id="JACHVC010000006">
    <property type="protein sequence ID" value="MBC2605635.1"/>
    <property type="molecule type" value="Genomic_DNA"/>
</dbReference>
<keyword evidence="3" id="KW-1185">Reference proteome</keyword>
<name>A0A7X1B4U3_9BACT</name>
<evidence type="ECO:0000313" key="3">
    <source>
        <dbReference type="Proteomes" id="UP000526501"/>
    </source>
</evidence>
<feature type="domain" description="Cell wall hydrolase SleB" evidence="1">
    <location>
        <begin position="23"/>
        <end position="136"/>
    </location>
</feature>